<dbReference type="GO" id="GO:0039618">
    <property type="term" value="C:T=pseudo3 icosahedral viral capsid"/>
    <property type="evidence" value="ECO:0007669"/>
    <property type="project" value="UniProtKB-KW"/>
</dbReference>
<evidence type="ECO:0000313" key="42">
    <source>
        <dbReference type="EMBL" id="AFJ04539.1"/>
    </source>
</evidence>
<dbReference type="InterPro" id="IPR029053">
    <property type="entry name" value="Viral_coat"/>
</dbReference>
<dbReference type="GO" id="GO:0034220">
    <property type="term" value="P:monoatomic ion transmembrane transport"/>
    <property type="evidence" value="ECO:0007669"/>
    <property type="project" value="UniProtKB-KW"/>
</dbReference>
<dbReference type="GO" id="GO:0006351">
    <property type="term" value="P:DNA-templated transcription"/>
    <property type="evidence" value="ECO:0007669"/>
    <property type="project" value="InterPro"/>
</dbReference>
<dbReference type="Gene3D" id="2.40.10.10">
    <property type="entry name" value="Trypsin-like serine proteases"/>
    <property type="match status" value="1"/>
</dbReference>
<evidence type="ECO:0000256" key="32">
    <source>
        <dbReference type="ARBA" id="ARBA00023288"/>
    </source>
</evidence>
<feature type="compositionally biased region" description="Basic and acidic residues" evidence="38">
    <location>
        <begin position="565"/>
        <end position="577"/>
    </location>
</feature>
<dbReference type="PROSITE" id="PS51218">
    <property type="entry name" value="SF3_HELICASE_2"/>
    <property type="match status" value="1"/>
</dbReference>
<dbReference type="InterPro" id="IPR059138">
    <property type="entry name" value="Pico_VP1"/>
</dbReference>
<feature type="domain" description="SF3 helicase" evidence="40">
    <location>
        <begin position="1106"/>
        <end position="1269"/>
    </location>
</feature>
<keyword evidence="12" id="KW-1048">Host nucleus</keyword>
<dbReference type="CDD" id="cd23226">
    <property type="entry name" value="Cosavirus_RdRp"/>
    <property type="match status" value="1"/>
</dbReference>
<dbReference type="InterPro" id="IPR027417">
    <property type="entry name" value="P-loop_NTPase"/>
</dbReference>
<evidence type="ECO:0000256" key="14">
    <source>
        <dbReference type="ARBA" id="ARBA00022670"/>
    </source>
</evidence>
<keyword evidence="26" id="KW-1043">Host membrane</keyword>
<evidence type="ECO:0000256" key="10">
    <source>
        <dbReference type="ARBA" id="ARBA00022553"/>
    </source>
</evidence>
<dbReference type="InterPro" id="IPR043128">
    <property type="entry name" value="Rev_trsase/Diguanyl_cyclase"/>
</dbReference>
<keyword evidence="32" id="KW-0449">Lipoprotein</keyword>
<keyword evidence="25" id="KW-0946">Virion</keyword>
<dbReference type="InterPro" id="IPR014759">
    <property type="entry name" value="Helicase_SF3_ssRNA_vir"/>
</dbReference>
<keyword evidence="16" id="KW-0548">Nucleotidyltransferase</keyword>
<comment type="function">
    <text evidence="1">VP0 precursor is a component of immature procapsids.</text>
</comment>
<keyword evidence="15" id="KW-0808">Transferase</keyword>
<dbReference type="Proteomes" id="UP000202486">
    <property type="component" value="Segment"/>
</dbReference>
<dbReference type="PROSITE" id="PS50507">
    <property type="entry name" value="RDRP_SSRNA_POS"/>
    <property type="match status" value="1"/>
</dbReference>
<evidence type="ECO:0000256" key="28">
    <source>
        <dbReference type="ARBA" id="ARBA00023039"/>
    </source>
</evidence>
<keyword evidence="9" id="KW-0191">Covalent protein-RNA linkage</keyword>
<dbReference type="GO" id="GO:0006508">
    <property type="term" value="P:proteolysis"/>
    <property type="evidence" value="ECO:0007669"/>
    <property type="project" value="UniProtKB-KW"/>
</dbReference>
<keyword evidence="24" id="KW-0067">ATP-binding</keyword>
<dbReference type="Gene3D" id="1.20.960.20">
    <property type="match status" value="1"/>
</dbReference>
<reference evidence="42 43" key="1">
    <citation type="journal article" date="2012" name="PLoS ONE">
        <title>Genetic diversity of the genus cosavirus in the family picornaviridae: a new species, recombination, and 26 new genotypes.</title>
        <authorList>
            <person name="Kapusinszky B."/>
            <person name="Phan T.G."/>
            <person name="Kapoor A."/>
            <person name="Delwart E.L."/>
        </authorList>
    </citation>
    <scope>NUCLEOTIDE SEQUENCE [LARGE SCALE GENOMIC DNA]</scope>
    <source>
        <strain evidence="42 43">PK5006</strain>
    </source>
</reference>
<dbReference type="GO" id="GO:0039694">
    <property type="term" value="P:viral RNA genome replication"/>
    <property type="evidence" value="ECO:0007669"/>
    <property type="project" value="InterPro"/>
</dbReference>
<evidence type="ECO:0000256" key="19">
    <source>
        <dbReference type="ARBA" id="ARBA00022741"/>
    </source>
</evidence>
<keyword evidence="22" id="KW-0347">Helicase</keyword>
<evidence type="ECO:0000256" key="15">
    <source>
        <dbReference type="ARBA" id="ARBA00022679"/>
    </source>
</evidence>
<dbReference type="GO" id="GO:0046718">
    <property type="term" value="P:symbiont entry into host cell"/>
    <property type="evidence" value="ECO:0007669"/>
    <property type="project" value="UniProtKB-KW"/>
</dbReference>
<feature type="region of interest" description="Disordered" evidence="38">
    <location>
        <begin position="557"/>
        <end position="587"/>
    </location>
</feature>
<dbReference type="InterPro" id="IPR043504">
    <property type="entry name" value="Peptidase_S1_PA_chymotrypsin"/>
</dbReference>
<dbReference type="InterPro" id="IPR033703">
    <property type="entry name" value="Rhv-like"/>
</dbReference>
<dbReference type="InterPro" id="IPR037080">
    <property type="entry name" value="Capsid_VP4_sf_Picornavirus"/>
</dbReference>
<dbReference type="SUPFAM" id="SSF52540">
    <property type="entry name" value="P-loop containing nucleoside triphosphate hydrolases"/>
    <property type="match status" value="1"/>
</dbReference>
<evidence type="ECO:0000256" key="24">
    <source>
        <dbReference type="ARBA" id="ARBA00022840"/>
    </source>
</evidence>
<evidence type="ECO:0000256" key="34">
    <source>
        <dbReference type="ARBA" id="ARBA00023303"/>
    </source>
</evidence>
<evidence type="ECO:0000256" key="25">
    <source>
        <dbReference type="ARBA" id="ARBA00022844"/>
    </source>
</evidence>
<evidence type="ECO:0000256" key="37">
    <source>
        <dbReference type="ARBA" id="ARBA00047984"/>
    </source>
</evidence>
<dbReference type="Gene3D" id="2.60.120.20">
    <property type="match status" value="3"/>
</dbReference>
<feature type="compositionally biased region" description="Polar residues" evidence="38">
    <location>
        <begin position="578"/>
        <end position="587"/>
    </location>
</feature>
<evidence type="ECO:0000256" key="35">
    <source>
        <dbReference type="ARBA" id="ARBA00033716"/>
    </source>
</evidence>
<dbReference type="PRINTS" id="PR00918">
    <property type="entry name" value="CALICVIRUSNS"/>
</dbReference>
<dbReference type="GO" id="GO:0015267">
    <property type="term" value="F:channel activity"/>
    <property type="evidence" value="ECO:0007669"/>
    <property type="project" value="UniProtKB-KW"/>
</dbReference>
<keyword evidence="8" id="KW-1036">Host cytoplasmic vesicle</keyword>
<dbReference type="RefSeq" id="YP_009361830.1">
    <property type="nucleotide sequence ID" value="NC_034385.1"/>
</dbReference>
<evidence type="ECO:0000313" key="43">
    <source>
        <dbReference type="Proteomes" id="UP000202486"/>
    </source>
</evidence>
<evidence type="ECO:0000256" key="16">
    <source>
        <dbReference type="ARBA" id="ARBA00022695"/>
    </source>
</evidence>
<evidence type="ECO:0000256" key="13">
    <source>
        <dbReference type="ARBA" id="ARBA00022581"/>
    </source>
</evidence>
<dbReference type="InterPro" id="IPR044067">
    <property type="entry name" value="PCV_3C_PRO"/>
</dbReference>
<evidence type="ECO:0000259" key="41">
    <source>
        <dbReference type="PROSITE" id="PS51874"/>
    </source>
</evidence>
<keyword evidence="10" id="KW-0597">Phosphoprotein</keyword>
<keyword evidence="7" id="KW-0696">RNA-directed RNA polymerase</keyword>
<evidence type="ECO:0000256" key="11">
    <source>
        <dbReference type="ARBA" id="ARBA00022561"/>
    </source>
</evidence>
<dbReference type="Pfam" id="PF00548">
    <property type="entry name" value="Peptidase_C3"/>
    <property type="match status" value="1"/>
</dbReference>
<dbReference type="InterPro" id="IPR000199">
    <property type="entry name" value="Peptidase_C3A/C3B_picornavir"/>
</dbReference>
<keyword evidence="17" id="KW-1143">T=pseudo3 icosahedral capsid protein</keyword>
<keyword evidence="13" id="KW-0945">Host-virus interaction</keyword>
<evidence type="ECO:0000256" key="12">
    <source>
        <dbReference type="ARBA" id="ARBA00022562"/>
    </source>
</evidence>
<dbReference type="GO" id="GO:0003724">
    <property type="term" value="F:RNA helicase activity"/>
    <property type="evidence" value="ECO:0007669"/>
    <property type="project" value="InterPro"/>
</dbReference>
<evidence type="ECO:0000256" key="30">
    <source>
        <dbReference type="ARBA" id="ARBA00023136"/>
    </source>
</evidence>
<evidence type="ECO:0000256" key="1">
    <source>
        <dbReference type="ARBA" id="ARBA00002982"/>
    </source>
</evidence>
<keyword evidence="23" id="KW-0788">Thiol protease</keyword>
<dbReference type="InterPro" id="IPR007094">
    <property type="entry name" value="RNA-dir_pol_PSvirus"/>
</dbReference>
<dbReference type="GO" id="GO:0004197">
    <property type="term" value="F:cysteine-type endopeptidase activity"/>
    <property type="evidence" value="ECO:0007669"/>
    <property type="project" value="InterPro"/>
</dbReference>
<dbReference type="CDD" id="cd00205">
    <property type="entry name" value="rhv_like"/>
    <property type="match status" value="3"/>
</dbReference>
<dbReference type="SUPFAM" id="SSF88633">
    <property type="entry name" value="Positive stranded ssRNA viruses"/>
    <property type="match status" value="2"/>
</dbReference>
<dbReference type="GeneID" id="32305860"/>
<evidence type="ECO:0000256" key="4">
    <source>
        <dbReference type="ARBA" id="ARBA00004328"/>
    </source>
</evidence>
<keyword evidence="19" id="KW-0547">Nucleotide-binding</keyword>
<dbReference type="GO" id="GO:0019062">
    <property type="term" value="P:virion attachment to host cell"/>
    <property type="evidence" value="ECO:0007669"/>
    <property type="project" value="UniProtKB-KW"/>
</dbReference>
<dbReference type="GO" id="GO:0003723">
    <property type="term" value="F:RNA binding"/>
    <property type="evidence" value="ECO:0007669"/>
    <property type="project" value="InterPro"/>
</dbReference>
<dbReference type="GO" id="GO:0042025">
    <property type="term" value="C:host cell nucleus"/>
    <property type="evidence" value="ECO:0007669"/>
    <property type="project" value="UniProtKB-SubCell"/>
</dbReference>
<keyword evidence="14" id="KW-0645">Protease</keyword>
<evidence type="ECO:0000256" key="2">
    <source>
        <dbReference type="ARBA" id="ARBA00004295"/>
    </source>
</evidence>
<dbReference type="GO" id="GO:0044162">
    <property type="term" value="C:host cell cytoplasmic vesicle membrane"/>
    <property type="evidence" value="ECO:0007669"/>
    <property type="project" value="UniProtKB-SubCell"/>
</dbReference>
<dbReference type="EMBL" id="JN867758">
    <property type="protein sequence ID" value="AFJ04539.1"/>
    <property type="molecule type" value="Genomic_RNA"/>
</dbReference>
<evidence type="ECO:0000256" key="21">
    <source>
        <dbReference type="ARBA" id="ARBA00022804"/>
    </source>
</evidence>
<keyword evidence="30" id="KW-0472">Membrane</keyword>
<evidence type="ECO:0000256" key="31">
    <source>
        <dbReference type="ARBA" id="ARBA00023200"/>
    </source>
</evidence>
<dbReference type="InterPro" id="IPR001205">
    <property type="entry name" value="RNA-dir_pol_C"/>
</dbReference>
<dbReference type="InterPro" id="IPR001676">
    <property type="entry name" value="Picornavirus_capsid"/>
</dbReference>
<keyword evidence="43" id="KW-1185">Reference proteome</keyword>
<dbReference type="GO" id="GO:0005524">
    <property type="term" value="F:ATP binding"/>
    <property type="evidence" value="ECO:0007669"/>
    <property type="project" value="UniProtKB-KW"/>
</dbReference>
<evidence type="ECO:0000256" key="33">
    <source>
        <dbReference type="ARBA" id="ARBA00023296"/>
    </source>
</evidence>
<dbReference type="SUPFAM" id="SSF50494">
    <property type="entry name" value="Trypsin-like serine proteases"/>
    <property type="match status" value="1"/>
</dbReference>
<dbReference type="GO" id="GO:0003968">
    <property type="term" value="F:RNA-directed RNA polymerase activity"/>
    <property type="evidence" value="ECO:0007669"/>
    <property type="project" value="UniProtKB-KW"/>
</dbReference>
<dbReference type="Pfam" id="PF00680">
    <property type="entry name" value="RdRP_1"/>
    <property type="match status" value="1"/>
</dbReference>
<keyword evidence="21" id="KW-1161">Viral attachment to host cell</keyword>
<evidence type="ECO:0000259" key="40">
    <source>
        <dbReference type="PROSITE" id="PS51218"/>
    </source>
</evidence>
<evidence type="ECO:0000256" key="5">
    <source>
        <dbReference type="ARBA" id="ARBA00020107"/>
    </source>
</evidence>
<feature type="compositionally biased region" description="Basic and acidic residues" evidence="38">
    <location>
        <begin position="1424"/>
        <end position="1442"/>
    </location>
</feature>
<keyword evidence="28" id="KW-1182">Viral ion channel</keyword>
<organism evidence="42 43">
    <name type="scientific">cosavirus F1</name>
    <dbReference type="NCBI Taxonomy" id="2849713"/>
    <lineage>
        <taxon>Viruses</taxon>
        <taxon>Riboviria</taxon>
        <taxon>Orthornavirae</taxon>
        <taxon>Pisuviricota</taxon>
        <taxon>Pisoniviricetes</taxon>
        <taxon>Picornavirales</taxon>
        <taxon>Picornaviridae</taxon>
        <taxon>Caphthovirinae</taxon>
        <taxon>Cosavirus</taxon>
        <taxon>Cosavirus fepakis</taxon>
        <taxon>Cosavirus F</taxon>
    </lineage>
</organism>
<dbReference type="InterPro" id="IPR009003">
    <property type="entry name" value="Peptidase_S1_PA"/>
</dbReference>
<accession>I1YLT6</accession>
<keyword evidence="6" id="KW-0813">Transport</keyword>
<comment type="function">
    <text evidence="36">Replicates the genomic and antigenomic RNAs by recognizing replications specific signals. Performs VPg uridylylation.</text>
</comment>
<dbReference type="KEGG" id="vg:32305860"/>
<keyword evidence="20" id="KW-0378">Hydrolase</keyword>
<evidence type="ECO:0000256" key="22">
    <source>
        <dbReference type="ARBA" id="ARBA00022806"/>
    </source>
</evidence>
<evidence type="ECO:0000256" key="29">
    <source>
        <dbReference type="ARBA" id="ARBA00023065"/>
    </source>
</evidence>
<dbReference type="PROSITE" id="PS51874">
    <property type="entry name" value="PCV_3C_PRO"/>
    <property type="match status" value="1"/>
</dbReference>
<evidence type="ECO:0000256" key="27">
    <source>
        <dbReference type="ARBA" id="ARBA00022953"/>
    </source>
</evidence>
<feature type="domain" description="Peptidase C3" evidence="41">
    <location>
        <begin position="1462"/>
        <end position="1652"/>
    </location>
</feature>
<dbReference type="InterPro" id="IPR004004">
    <property type="entry name" value="Helic/Pol/Pept_Calicivir-typ"/>
</dbReference>
<keyword evidence="11" id="KW-0167">Capsid protein</keyword>
<evidence type="ECO:0000256" key="8">
    <source>
        <dbReference type="ARBA" id="ARBA00022488"/>
    </source>
</evidence>
<dbReference type="Pfam" id="PF22663">
    <property type="entry name" value="Rhv_5"/>
    <property type="match status" value="1"/>
</dbReference>
<keyword evidence="18" id="KW-0519">Myristate</keyword>
<evidence type="ECO:0000256" key="17">
    <source>
        <dbReference type="ARBA" id="ARBA00022706"/>
    </source>
</evidence>
<dbReference type="InterPro" id="IPR043502">
    <property type="entry name" value="DNA/RNA_pol_sf"/>
</dbReference>
<comment type="catalytic activity">
    <reaction evidence="37">
        <text>ATP + H2O = ADP + phosphate + H(+)</text>
        <dbReference type="Rhea" id="RHEA:13065"/>
        <dbReference type="ChEBI" id="CHEBI:15377"/>
        <dbReference type="ChEBI" id="CHEBI:15378"/>
        <dbReference type="ChEBI" id="CHEBI:30616"/>
        <dbReference type="ChEBI" id="CHEBI:43474"/>
        <dbReference type="ChEBI" id="CHEBI:456216"/>
        <dbReference type="EC" id="3.6.4.13"/>
    </reaction>
</comment>
<dbReference type="SUPFAM" id="SSF56672">
    <property type="entry name" value="DNA/RNA polymerases"/>
    <property type="match status" value="1"/>
</dbReference>
<dbReference type="Pfam" id="PF00910">
    <property type="entry name" value="RNA_helicase"/>
    <property type="match status" value="1"/>
</dbReference>
<evidence type="ECO:0000256" key="9">
    <source>
        <dbReference type="ARBA" id="ARBA00022520"/>
    </source>
</evidence>
<keyword evidence="31" id="KW-1035">Host cytoplasm</keyword>
<name>I1YLT6_9PICO</name>
<evidence type="ECO:0000259" key="39">
    <source>
        <dbReference type="PROSITE" id="PS50507"/>
    </source>
</evidence>
<comment type="function">
    <text evidence="35">Lies on the inner surface of the capsid shell. After binding to the host receptor, the capsid undergoes conformational changes. Capsid protein VP4 is released, capsid protein VP1 N-terminus is externalized, and together, they shape a pore in the host membrane through which the viral genome is translocated into the host cell cytoplasm. After genome has been released, the channel shrinks.</text>
</comment>
<evidence type="ECO:0000256" key="7">
    <source>
        <dbReference type="ARBA" id="ARBA00022484"/>
    </source>
</evidence>
<dbReference type="Gene3D" id="3.30.70.270">
    <property type="match status" value="2"/>
</dbReference>
<dbReference type="Pfam" id="PF00073">
    <property type="entry name" value="Rhv"/>
    <property type="match status" value="2"/>
</dbReference>
<feature type="region of interest" description="Disordered" evidence="38">
    <location>
        <begin position="1424"/>
        <end position="1446"/>
    </location>
</feature>
<keyword evidence="27" id="KW-0693">Viral RNA replication</keyword>
<dbReference type="Gene3D" id="4.10.90.10">
    <property type="entry name" value="Capsid protein VP4 superfamily, Picornavirus"/>
    <property type="match status" value="1"/>
</dbReference>
<keyword evidence="29" id="KW-0406">Ion transport</keyword>
<comment type="subcellular location">
    <subcellularLocation>
        <location evidence="2">Host cytoplasmic vesicle membrane</location>
        <topology evidence="2">Peripheral membrane protein</topology>
        <orientation evidence="2">Cytoplasmic side</orientation>
    </subcellularLocation>
    <subcellularLocation>
        <location evidence="3">Host nucleus</location>
        <location evidence="3">Host nucleolus</location>
    </subcellularLocation>
    <subcellularLocation>
        <location evidence="4">Virion</location>
    </subcellularLocation>
</comment>
<evidence type="ECO:0000256" key="3">
    <source>
        <dbReference type="ARBA" id="ARBA00004307"/>
    </source>
</evidence>
<evidence type="ECO:0000256" key="36">
    <source>
        <dbReference type="ARBA" id="ARBA00045446"/>
    </source>
</evidence>
<evidence type="ECO:0000256" key="20">
    <source>
        <dbReference type="ARBA" id="ARBA00022801"/>
    </source>
</evidence>
<proteinExistence type="predicted"/>
<evidence type="ECO:0000256" key="23">
    <source>
        <dbReference type="ARBA" id="ARBA00022807"/>
    </source>
</evidence>
<evidence type="ECO:0000256" key="18">
    <source>
        <dbReference type="ARBA" id="ARBA00022707"/>
    </source>
</evidence>
<evidence type="ECO:0000256" key="6">
    <source>
        <dbReference type="ARBA" id="ARBA00022448"/>
    </source>
</evidence>
<keyword evidence="33" id="KW-1160">Virus entry into host cell</keyword>
<dbReference type="InterPro" id="IPR000605">
    <property type="entry name" value="Helicase_SF3_ssDNA/RNA_vir"/>
</dbReference>
<dbReference type="GO" id="GO:0005198">
    <property type="term" value="F:structural molecule activity"/>
    <property type="evidence" value="ECO:0007669"/>
    <property type="project" value="InterPro"/>
</dbReference>
<feature type="domain" description="RdRp catalytic" evidence="39">
    <location>
        <begin position="1898"/>
        <end position="2015"/>
    </location>
</feature>
<evidence type="ECO:0000256" key="26">
    <source>
        <dbReference type="ARBA" id="ARBA00022870"/>
    </source>
</evidence>
<sequence>MGANNSKTSANTNGNEGTTVNNFYANNYYGSIDASAQGIGSCTTPENGNVSGILGLAGSAFNALSLLANPRTENSTYLEDRVLTRTAGNTSINSQAAEGVLNAYAKESDQTCPTSCGDKPSEGTPATDRGFVVQLKPWAKTNAAYDAQWYRITDQLKIDERGNIFTKNMKSHAYLKAGYEVTLQVNTSPFHCGLVGLFMVPEWTRYGPTGEISWTNLLTRLTLVKNNDLYEPQTYTSPSTLIEDYSFDLADFTPEQMMLFPHQFINPKDTNIATVRVPYVNAAPTNDPTVHTIWTAVVMVICPLNFSNGASPIVNMTLTITPVNSVFNGLRQYAQGPIPVRTFHNSSQFATTVPLRAEPCYGMTVTPPTDYMPDPIDDLVSVAKVPSFVCITDSIPYFAVSNATQGSKLIRMNVVLSDPHFQHTLLASLAEHFCNYRGSLQVTLLSCCTAMTRGKLLVAYTPPGAGAPESIDQAMQGTYTIWDLGLQSSLNFTIPFISAVDFRLNSSARSSVLNSDGWFSVWLMSPLTYPPNTPPTQQIVMMLSAGDDFSYRLPIHPPLAQNGDGPHDNPECGKTENTDASLNSGHSVGLPTSHSHTKFFFDRYRFLGILKSYGGVSPVPVDPIDSSSHKVRSYARILEEDPRTKTPYSMIALTPLPSLCGVPLSGYLYAKNTQTETTPGPRILRITTGDPELYRSCPFTYFKSDLEITVVPSSAITQDYRIVWYPPGAPIDTLLMASAITGGNNSFSTSDVINTSASVETTNPQFVGTPGSKVSFVIPYCSPLSLIPLYFDGYPDYSRTPGLYGTSPGSSFGVLTVDCPTAGAFSVYIRYKNFRGYIPRPLIRRKHKAVESRSRKILAAEPLPRDYVPLDTLAYRNVRLGLLKQAGDVEENPGPAVNTKFAAQGPVMELINMARDPTTVENVTRLVTTLNNLMEKWNNLKETMTDAVFLRDMLCLLIKFGSLLYLCQDKGPTAYFAAATVFLCDGITFFDWYDKIKTFLSTRLRTAPPFFASAQGPDLRQVVTFFNAAKGVQWMIDSIRSLIGWIKEWLELEEKNKATELEEMLIASPEHCKNINLYNRGEIFARPTESFEFIDRLCTLATTLGKTHIATYFTRFTSVTSDTVRPEPVVVVLRGRPGAGKSGVATILAAAISKTLTGSQSVYTLSPDTEHMDGYHGQFVTLIDDLGQNPDGEDFRSFCQMVSTAQYRPPMANLEDKGILFTSRVIIATTNLNDFAPTTIADPKALQRRINFDIVAAPGPACTRNGKLDLNAALKPDGPGEFPYTTDCPLLHTTGMSLHNTKSKVTMNVKDLVDAVVKKIKHRKTVCAALENLVAQGGPEKIVGYTKDDEGIAIVDCLAEWDKIKDQKKKQKALEMVAQELRDKHRIHTDMVTLLKHFLTGLGVVSAVLAAYMTLKLFKDDKSESQENKEEVTKTKDKEAKAEGPYNGPAKKDLKVLKLKAQGPMLDAEKKIMDNVYPFKLKCGNKWYVQSCLALARRVILVNTHAVDTLEEEFYVGDSCYNYRDCEIATLDCGEGATDITAIKLPAGREFKSIVRNFCPKDTTIYPGTRLTILSNDTMSMVREGSFLRFEDNVPTNIGYMPFTMLYRSSSYFGMCGSAVMVRGSNNVGVVGIHCAGGGGVSVATRMTLRMAETLMDHFYPKMAQGKIVEVVKASDYVHVPRRSKLKRTNATYDATGLYGPAVLSKHDPRLDPGVDLDTVIFSKHKQNKEIEQDSEVWRKMAMSAEIYAGKFKDKDFSPLTQKEAILGIPGLDRLDPNTASGLPYTKTRRQMIDFNTGEVLDKELQERIDTWLKGEKPKDMRYQTFLKDEIRPIEKVKAGKTRIIDVPPLDHVIVFRMLFGKFMAHYHLNPGFEIGSAIGCDPDIAWASFGFSLNQCDYKYDFDYSNFDSCHSVSVFKILEEYFFNEENGFDPRCSLLLRSLAVSTHAYEDKQIHVEGGLPSGTAGTSVLNTVINNIIMHASLYYTYSNFEWDDIKMLAYGDDIVASSDHLLDLERVKYFMSLIGYTITPADKSEKFTPKDMNSISFLKRKFVKVAGVWAPVMETSNLEAMLSWYKPGTLQEKLDSVSQLAHHSGQDVYNHLMTPFMEDGFKIKPWKERHLEWLNKLT</sequence>
<evidence type="ECO:0000256" key="38">
    <source>
        <dbReference type="SAM" id="MobiDB-lite"/>
    </source>
</evidence>
<protein>
    <recommendedName>
        <fullName evidence="5">Genome polyprotein</fullName>
    </recommendedName>
</protein>
<keyword evidence="34" id="KW-0407">Ion channel</keyword>